<gene>
    <name evidence="2" type="ORF">JOC49_002182</name>
</gene>
<keyword evidence="1" id="KW-0812">Transmembrane</keyword>
<proteinExistence type="predicted"/>
<dbReference type="Proteomes" id="UP000767854">
    <property type="component" value="Unassembled WGS sequence"/>
</dbReference>
<dbReference type="EMBL" id="JAFBDT010000023">
    <property type="protein sequence ID" value="MBM7562621.1"/>
    <property type="molecule type" value="Genomic_DNA"/>
</dbReference>
<reference evidence="2 3" key="1">
    <citation type="submission" date="2021-01" db="EMBL/GenBank/DDBJ databases">
        <title>Genomic Encyclopedia of Type Strains, Phase IV (KMG-IV): sequencing the most valuable type-strain genomes for metagenomic binning, comparative biology and taxonomic classification.</title>
        <authorList>
            <person name="Goeker M."/>
        </authorList>
    </citation>
    <scope>NUCLEOTIDE SEQUENCE [LARGE SCALE GENOMIC DNA]</scope>
    <source>
        <strain evidence="2 3">DSM 24436</strain>
    </source>
</reference>
<protein>
    <submittedName>
        <fullName evidence="2">Uncharacterized protein</fullName>
    </submittedName>
</protein>
<evidence type="ECO:0000313" key="3">
    <source>
        <dbReference type="Proteomes" id="UP000767854"/>
    </source>
</evidence>
<name>A0ABS2MT93_9FIRM</name>
<sequence>MQALFEALEFIYESIKMGFITYLTTPLYLAIIIMVGIFYAYRKFEEKKARSHRYEHKEPVTILSSIQEKIGSKKETSAAPVDRRSGR</sequence>
<dbReference type="RefSeq" id="WP_204665051.1">
    <property type="nucleotide sequence ID" value="NZ_JAFBDT010000023.1"/>
</dbReference>
<comment type="caution">
    <text evidence="2">The sequence shown here is derived from an EMBL/GenBank/DDBJ whole genome shotgun (WGS) entry which is preliminary data.</text>
</comment>
<keyword evidence="3" id="KW-1185">Reference proteome</keyword>
<keyword evidence="1" id="KW-1133">Transmembrane helix</keyword>
<feature type="transmembrane region" description="Helical" evidence="1">
    <location>
        <begin position="20"/>
        <end position="41"/>
    </location>
</feature>
<keyword evidence="1" id="KW-0472">Membrane</keyword>
<evidence type="ECO:0000256" key="1">
    <source>
        <dbReference type="SAM" id="Phobius"/>
    </source>
</evidence>
<evidence type="ECO:0000313" key="2">
    <source>
        <dbReference type="EMBL" id="MBM7562621.1"/>
    </source>
</evidence>
<organism evidence="2 3">
    <name type="scientific">Fusibacter tunisiensis</name>
    <dbReference type="NCBI Taxonomy" id="1008308"/>
    <lineage>
        <taxon>Bacteria</taxon>
        <taxon>Bacillati</taxon>
        <taxon>Bacillota</taxon>
        <taxon>Clostridia</taxon>
        <taxon>Eubacteriales</taxon>
        <taxon>Eubacteriales Family XII. Incertae Sedis</taxon>
        <taxon>Fusibacter</taxon>
    </lineage>
</organism>
<accession>A0ABS2MT93</accession>